<proteinExistence type="predicted"/>
<protein>
    <submittedName>
        <fullName evidence="1">Uncharacterized protein</fullName>
    </submittedName>
</protein>
<dbReference type="AlphaFoldDB" id="A0AAV5CYB5"/>
<evidence type="ECO:0000313" key="1">
    <source>
        <dbReference type="EMBL" id="GJN03643.1"/>
    </source>
</evidence>
<gene>
    <name evidence="1" type="primary">ga21110</name>
    <name evidence="1" type="ORF">PR202_ga21110</name>
</gene>
<sequence length="69" mass="7618">MREGLPKDKKKGIDSLIMITSWHLRKTRNDVVFNGATATATGVVERIREEAKLWVAADAKHIGCILAGE</sequence>
<comment type="caution">
    <text evidence="1">The sequence shown here is derived from an EMBL/GenBank/DDBJ whole genome shotgun (WGS) entry which is preliminary data.</text>
</comment>
<evidence type="ECO:0000313" key="2">
    <source>
        <dbReference type="Proteomes" id="UP001054889"/>
    </source>
</evidence>
<organism evidence="1 2">
    <name type="scientific">Eleusine coracana subsp. coracana</name>
    <dbReference type="NCBI Taxonomy" id="191504"/>
    <lineage>
        <taxon>Eukaryota</taxon>
        <taxon>Viridiplantae</taxon>
        <taxon>Streptophyta</taxon>
        <taxon>Embryophyta</taxon>
        <taxon>Tracheophyta</taxon>
        <taxon>Spermatophyta</taxon>
        <taxon>Magnoliopsida</taxon>
        <taxon>Liliopsida</taxon>
        <taxon>Poales</taxon>
        <taxon>Poaceae</taxon>
        <taxon>PACMAD clade</taxon>
        <taxon>Chloridoideae</taxon>
        <taxon>Cynodonteae</taxon>
        <taxon>Eleusininae</taxon>
        <taxon>Eleusine</taxon>
    </lineage>
</organism>
<name>A0AAV5CYB5_ELECO</name>
<keyword evidence="2" id="KW-1185">Reference proteome</keyword>
<dbReference type="EMBL" id="BQKI01000010">
    <property type="protein sequence ID" value="GJN03643.1"/>
    <property type="molecule type" value="Genomic_DNA"/>
</dbReference>
<dbReference type="Proteomes" id="UP001054889">
    <property type="component" value="Unassembled WGS sequence"/>
</dbReference>
<reference evidence="1" key="1">
    <citation type="journal article" date="2018" name="DNA Res.">
        <title>Multiple hybrid de novo genome assembly of finger millet, an orphan allotetraploid crop.</title>
        <authorList>
            <person name="Hatakeyama M."/>
            <person name="Aluri S."/>
            <person name="Balachadran M.T."/>
            <person name="Sivarajan S.R."/>
            <person name="Patrignani A."/>
            <person name="Gruter S."/>
            <person name="Poveda L."/>
            <person name="Shimizu-Inatsugi R."/>
            <person name="Baeten J."/>
            <person name="Francoijs K.J."/>
            <person name="Nataraja K.N."/>
            <person name="Reddy Y.A.N."/>
            <person name="Phadnis S."/>
            <person name="Ravikumar R.L."/>
            <person name="Schlapbach R."/>
            <person name="Sreeman S.M."/>
            <person name="Shimizu K.K."/>
        </authorList>
    </citation>
    <scope>NUCLEOTIDE SEQUENCE</scope>
</reference>
<accession>A0AAV5CYB5</accession>
<reference evidence="1" key="2">
    <citation type="submission" date="2021-12" db="EMBL/GenBank/DDBJ databases">
        <title>Resequencing data analysis of finger millet.</title>
        <authorList>
            <person name="Hatakeyama M."/>
            <person name="Aluri S."/>
            <person name="Balachadran M.T."/>
            <person name="Sivarajan S.R."/>
            <person name="Poveda L."/>
            <person name="Shimizu-Inatsugi R."/>
            <person name="Schlapbach R."/>
            <person name="Sreeman S.M."/>
            <person name="Shimizu K.K."/>
        </authorList>
    </citation>
    <scope>NUCLEOTIDE SEQUENCE</scope>
</reference>